<keyword evidence="10" id="KW-1185">Reference proteome</keyword>
<dbReference type="Pfam" id="PF05010">
    <property type="entry name" value="TACC_C"/>
    <property type="match status" value="1"/>
</dbReference>
<dbReference type="Proteomes" id="UP001140172">
    <property type="component" value="Unassembled WGS sequence"/>
</dbReference>
<comment type="caution">
    <text evidence="9">The sequence shown here is derived from an EMBL/GenBank/DDBJ whole genome shotgun (WGS) entry which is preliminary data.</text>
</comment>
<evidence type="ECO:0000259" key="8">
    <source>
        <dbReference type="Pfam" id="PF05010"/>
    </source>
</evidence>
<feature type="coiled-coil region" evidence="6">
    <location>
        <begin position="555"/>
        <end position="617"/>
    </location>
</feature>
<comment type="similarity">
    <text evidence="2">Belongs to the TACC family.</text>
</comment>
<organism evidence="9 10">
    <name type="scientific">Coemansia interrupta</name>
    <dbReference type="NCBI Taxonomy" id="1126814"/>
    <lineage>
        <taxon>Eukaryota</taxon>
        <taxon>Fungi</taxon>
        <taxon>Fungi incertae sedis</taxon>
        <taxon>Zoopagomycota</taxon>
        <taxon>Kickxellomycotina</taxon>
        <taxon>Kickxellomycetes</taxon>
        <taxon>Kickxellales</taxon>
        <taxon>Kickxellaceae</taxon>
        <taxon>Coemansia</taxon>
    </lineage>
</organism>
<dbReference type="GO" id="GO:0005856">
    <property type="term" value="C:cytoskeleton"/>
    <property type="evidence" value="ECO:0007669"/>
    <property type="project" value="UniProtKB-SubCell"/>
</dbReference>
<feature type="region of interest" description="Disordered" evidence="7">
    <location>
        <begin position="1"/>
        <end position="23"/>
    </location>
</feature>
<dbReference type="InterPro" id="IPR007707">
    <property type="entry name" value="TACC_C"/>
</dbReference>
<keyword evidence="3" id="KW-0963">Cytoplasm</keyword>
<comment type="subcellular location">
    <subcellularLocation>
        <location evidence="1">Cytoplasm</location>
        <location evidence="1">Cytoskeleton</location>
    </subcellularLocation>
</comment>
<feature type="domain" description="Transforming acidic coiled-coil-containing protein C-terminal" evidence="8">
    <location>
        <begin position="428"/>
        <end position="619"/>
    </location>
</feature>
<evidence type="ECO:0000256" key="2">
    <source>
        <dbReference type="ARBA" id="ARBA00009423"/>
    </source>
</evidence>
<gene>
    <name evidence="9" type="ORF">GGI15_004924</name>
</gene>
<dbReference type="AlphaFoldDB" id="A0A9W8H6L3"/>
<evidence type="ECO:0000256" key="5">
    <source>
        <dbReference type="ARBA" id="ARBA00023212"/>
    </source>
</evidence>
<evidence type="ECO:0000256" key="1">
    <source>
        <dbReference type="ARBA" id="ARBA00004245"/>
    </source>
</evidence>
<dbReference type="EMBL" id="JANBUM010000516">
    <property type="protein sequence ID" value="KAJ2776174.1"/>
    <property type="molecule type" value="Genomic_DNA"/>
</dbReference>
<protein>
    <recommendedName>
        <fullName evidence="8">Transforming acidic coiled-coil-containing protein C-terminal domain-containing protein</fullName>
    </recommendedName>
</protein>
<reference evidence="9" key="1">
    <citation type="submission" date="2022-07" db="EMBL/GenBank/DDBJ databases">
        <title>Phylogenomic reconstructions and comparative analyses of Kickxellomycotina fungi.</title>
        <authorList>
            <person name="Reynolds N.K."/>
            <person name="Stajich J.E."/>
            <person name="Barry K."/>
            <person name="Grigoriev I.V."/>
            <person name="Crous P."/>
            <person name="Smith M.E."/>
        </authorList>
    </citation>
    <scope>NUCLEOTIDE SEQUENCE</scope>
    <source>
        <strain evidence="9">BCRC 34489</strain>
    </source>
</reference>
<evidence type="ECO:0000313" key="10">
    <source>
        <dbReference type="Proteomes" id="UP001140172"/>
    </source>
</evidence>
<evidence type="ECO:0000256" key="7">
    <source>
        <dbReference type="SAM" id="MobiDB-lite"/>
    </source>
</evidence>
<evidence type="ECO:0000256" key="3">
    <source>
        <dbReference type="ARBA" id="ARBA00022490"/>
    </source>
</evidence>
<evidence type="ECO:0000256" key="4">
    <source>
        <dbReference type="ARBA" id="ARBA00023054"/>
    </source>
</evidence>
<keyword evidence="5" id="KW-0206">Cytoskeleton</keyword>
<accession>A0A9W8H6L3</accession>
<keyword evidence="4 6" id="KW-0175">Coiled coil</keyword>
<dbReference type="OrthoDB" id="10255048at2759"/>
<evidence type="ECO:0000256" key="6">
    <source>
        <dbReference type="SAM" id="Coils"/>
    </source>
</evidence>
<sequence>MVTGLYRRNPAAQGSTTPASSSLATTTAAGSLSLGWKFPLRGDSLSFTKSSKHHIVHADTKSGIDQLNDYLRNETELNAGKKAGPGDLGTKLPKPTLHQSLVADGQGLRSLQPVRGRPLNISNRSWHSLAQLGGERTPKHSRQTSANGRRDKVFGLFAFSEMAEDTLADTSSGHLVMSPPHNRQLSGDQGRYDMQKFVSAGINQTEMLDTQSPPMDLEASPVFTDIVGKERSDTFECTDTSTIIDLYAESSIPEDFDDSPLLHDSAHGSRSMDGCSSEDVGDCNSKVDSAVSMERFTALSHKPDMGESPFIPLPKTPSTLKCACSDDGKDDNDSDDNQIIGDPSSSKDGEALVQEQTPTKNRSRMSMQQELRQKLVRCLQDDYTNCIQSQQLKATSMLHEAEERFRIQMEELKRETEQRLADQELKHKQDIESQAQEFQQHIKKLSTDVSELTAERDELHAMLEDHILTSSKFIEQKDAECSGLSREIGQLTLERQRLQSDLEEIRSDLQAMVAERGEIQERADLLAAENMRLDSANSNLGSDILVAEERNTKIREHAEETLLKANNEIQRLQQDIALVQQEMDILRTRTSKAETRARSLQIQLESTKQQNADLLALCEH</sequence>
<feature type="coiled-coil region" evidence="6">
    <location>
        <begin position="398"/>
        <end position="462"/>
    </location>
</feature>
<feature type="compositionally biased region" description="Polar residues" evidence="7">
    <location>
        <begin position="354"/>
        <end position="366"/>
    </location>
</feature>
<feature type="compositionally biased region" description="Low complexity" evidence="7">
    <location>
        <begin position="14"/>
        <end position="23"/>
    </location>
</feature>
<evidence type="ECO:0000313" key="9">
    <source>
        <dbReference type="EMBL" id="KAJ2776174.1"/>
    </source>
</evidence>
<feature type="region of interest" description="Disordered" evidence="7">
    <location>
        <begin position="321"/>
        <end position="366"/>
    </location>
</feature>
<proteinExistence type="inferred from homology"/>
<name>A0A9W8H6L3_9FUNG</name>
<feature type="region of interest" description="Disordered" evidence="7">
    <location>
        <begin position="129"/>
        <end position="148"/>
    </location>
</feature>
<feature type="coiled-coil region" evidence="6">
    <location>
        <begin position="488"/>
        <end position="522"/>
    </location>
</feature>